<dbReference type="KEGG" id="mng:MNEG_10852"/>
<dbReference type="GO" id="GO:0005856">
    <property type="term" value="C:cytoskeleton"/>
    <property type="evidence" value="ECO:0007669"/>
    <property type="project" value="UniProtKB-SubCell"/>
</dbReference>
<dbReference type="InterPro" id="IPR016024">
    <property type="entry name" value="ARM-type_fold"/>
</dbReference>
<dbReference type="InterPro" id="IPR045110">
    <property type="entry name" value="XMAP215"/>
</dbReference>
<dbReference type="InterPro" id="IPR034085">
    <property type="entry name" value="TOG"/>
</dbReference>
<dbReference type="Pfam" id="PF21041">
    <property type="entry name" value="XMAP215_CLASP_TOG"/>
    <property type="match status" value="1"/>
</dbReference>
<dbReference type="GO" id="GO:0051010">
    <property type="term" value="F:microtubule plus-end binding"/>
    <property type="evidence" value="ECO:0007669"/>
    <property type="project" value="InterPro"/>
</dbReference>
<dbReference type="GeneID" id="25728056"/>
<feature type="region of interest" description="Disordered" evidence="4">
    <location>
        <begin position="224"/>
        <end position="282"/>
    </location>
</feature>
<dbReference type="STRING" id="145388.A0A0D2M0F6"/>
<dbReference type="EMBL" id="KK102704">
    <property type="protein sequence ID" value="KIY97109.1"/>
    <property type="molecule type" value="Genomic_DNA"/>
</dbReference>
<evidence type="ECO:0000259" key="5">
    <source>
        <dbReference type="SMART" id="SM01349"/>
    </source>
</evidence>
<keyword evidence="7" id="KW-1185">Reference proteome</keyword>
<evidence type="ECO:0000313" key="7">
    <source>
        <dbReference type="Proteomes" id="UP000054498"/>
    </source>
</evidence>
<feature type="compositionally biased region" description="Gly residues" evidence="4">
    <location>
        <begin position="259"/>
        <end position="271"/>
    </location>
</feature>
<sequence>MADDDAVKEAAKLPIDERATHANWKVRSAAFEDIKKGVERVFNDDDPVLLEYASLMPKACADGNAAALDKALEALVVLLGRTNEQLAARMVSGCSLNIVTKCLGARAGTAAKGADCLMAFIEVECGDKVVAALIEGFGNKVPKVVVGAVDALLQAVRAFGARALPAQVILKALPPMFESKDAKARELTKLIVVELARWMGPELVRSCLFDKLRDAQKDEVDKLIAEAPPGRPQPERLTRKEAAKQAAKAAAGPPAEGGEAAGAGGAAGGASGPAAADDQEPVDSYEFAEPRDIIPSLKKDFWEGLAAAKWNERKAALTQLKDLASYPRLVDGDFGDVNRELKKIITKDSHQQVVSDAILCTGTLAKGLRKDYRGVAASLCSVLLEKYKDKAAVVTRAAGEALTSMHRYCFTLGDVAEDIAAALAHQNPK</sequence>
<evidence type="ECO:0000256" key="3">
    <source>
        <dbReference type="ARBA" id="ARBA00023212"/>
    </source>
</evidence>
<evidence type="ECO:0000313" key="6">
    <source>
        <dbReference type="EMBL" id="KIY97109.1"/>
    </source>
</evidence>
<dbReference type="PANTHER" id="PTHR12609">
    <property type="entry name" value="MICROTUBULE ASSOCIATED PROTEIN XMAP215"/>
    <property type="match status" value="1"/>
</dbReference>
<name>A0A0D2M0F6_9CHLO</name>
<feature type="domain" description="TOG" evidence="5">
    <location>
        <begin position="286"/>
        <end position="429"/>
    </location>
</feature>
<feature type="domain" description="TOG" evidence="5">
    <location>
        <begin position="2"/>
        <end position="233"/>
    </location>
</feature>
<dbReference type="GO" id="GO:0030951">
    <property type="term" value="P:establishment or maintenance of microtubule cytoskeleton polarity"/>
    <property type="evidence" value="ECO:0007669"/>
    <property type="project" value="InterPro"/>
</dbReference>
<feature type="compositionally biased region" description="Low complexity" evidence="4">
    <location>
        <begin position="244"/>
        <end position="258"/>
    </location>
</feature>
<proteinExistence type="predicted"/>
<dbReference type="GO" id="GO:0061863">
    <property type="term" value="F:microtubule plus end polymerase"/>
    <property type="evidence" value="ECO:0007669"/>
    <property type="project" value="InterPro"/>
</dbReference>
<evidence type="ECO:0000256" key="1">
    <source>
        <dbReference type="ARBA" id="ARBA00004245"/>
    </source>
</evidence>
<organism evidence="6 7">
    <name type="scientific">Monoraphidium neglectum</name>
    <dbReference type="NCBI Taxonomy" id="145388"/>
    <lineage>
        <taxon>Eukaryota</taxon>
        <taxon>Viridiplantae</taxon>
        <taxon>Chlorophyta</taxon>
        <taxon>core chlorophytes</taxon>
        <taxon>Chlorophyceae</taxon>
        <taxon>CS clade</taxon>
        <taxon>Sphaeropleales</taxon>
        <taxon>Selenastraceae</taxon>
        <taxon>Monoraphidium</taxon>
    </lineage>
</organism>
<accession>A0A0D2M0F6</accession>
<gene>
    <name evidence="6" type="ORF">MNEG_10852</name>
</gene>
<evidence type="ECO:0000256" key="2">
    <source>
        <dbReference type="ARBA" id="ARBA00022490"/>
    </source>
</evidence>
<dbReference type="OrthoDB" id="205662at2759"/>
<dbReference type="SMART" id="SM01349">
    <property type="entry name" value="TOG"/>
    <property type="match status" value="2"/>
</dbReference>
<evidence type="ECO:0000256" key="4">
    <source>
        <dbReference type="SAM" id="MobiDB-lite"/>
    </source>
</evidence>
<dbReference type="RefSeq" id="XP_013896129.1">
    <property type="nucleotide sequence ID" value="XM_014040675.1"/>
</dbReference>
<keyword evidence="2" id="KW-0963">Cytoplasm</keyword>
<reference evidence="6 7" key="1">
    <citation type="journal article" date="2013" name="BMC Genomics">
        <title>Reconstruction of the lipid metabolism for the microalga Monoraphidium neglectum from its genome sequence reveals characteristics suitable for biofuel production.</title>
        <authorList>
            <person name="Bogen C."/>
            <person name="Al-Dilaimi A."/>
            <person name="Albersmeier A."/>
            <person name="Wichmann J."/>
            <person name="Grundmann M."/>
            <person name="Rupp O."/>
            <person name="Lauersen K.J."/>
            <person name="Blifernez-Klassen O."/>
            <person name="Kalinowski J."/>
            <person name="Goesmann A."/>
            <person name="Mussgnug J.H."/>
            <person name="Kruse O."/>
        </authorList>
    </citation>
    <scope>NUCLEOTIDE SEQUENCE [LARGE SCALE GENOMIC DNA]</scope>
    <source>
        <strain evidence="6 7">SAG 48.87</strain>
    </source>
</reference>
<dbReference type="Gene3D" id="1.25.10.10">
    <property type="entry name" value="Leucine-rich Repeat Variant"/>
    <property type="match status" value="2"/>
</dbReference>
<keyword evidence="3" id="KW-0206">Cytoskeleton</keyword>
<dbReference type="SUPFAM" id="SSF48371">
    <property type="entry name" value="ARM repeat"/>
    <property type="match status" value="1"/>
</dbReference>
<feature type="non-terminal residue" evidence="6">
    <location>
        <position position="429"/>
    </location>
</feature>
<protein>
    <recommendedName>
        <fullName evidence="5">TOG domain-containing protein</fullName>
    </recommendedName>
</protein>
<dbReference type="GO" id="GO:0007051">
    <property type="term" value="P:spindle organization"/>
    <property type="evidence" value="ECO:0007669"/>
    <property type="project" value="InterPro"/>
</dbReference>
<feature type="compositionally biased region" description="Basic and acidic residues" evidence="4">
    <location>
        <begin position="233"/>
        <end position="243"/>
    </location>
</feature>
<dbReference type="InterPro" id="IPR011989">
    <property type="entry name" value="ARM-like"/>
</dbReference>
<dbReference type="GO" id="GO:0046785">
    <property type="term" value="P:microtubule polymerization"/>
    <property type="evidence" value="ECO:0007669"/>
    <property type="project" value="InterPro"/>
</dbReference>
<dbReference type="AlphaFoldDB" id="A0A0D2M0F6"/>
<dbReference type="Proteomes" id="UP000054498">
    <property type="component" value="Unassembled WGS sequence"/>
</dbReference>
<comment type="subcellular location">
    <subcellularLocation>
        <location evidence="1">Cytoplasm</location>
        <location evidence="1">Cytoskeleton</location>
    </subcellularLocation>
</comment>
<dbReference type="InterPro" id="IPR048491">
    <property type="entry name" value="XMAP215_CLASP_TOG"/>
</dbReference>